<protein>
    <submittedName>
        <fullName evidence="2">Uncharacterized protein</fullName>
    </submittedName>
</protein>
<dbReference type="AlphaFoldDB" id="A0A9W6P1F1"/>
<reference evidence="2" key="2">
    <citation type="submission" date="2023-01" db="EMBL/GenBank/DDBJ databases">
        <authorList>
            <person name="Sun Q."/>
            <person name="Evtushenko L."/>
        </authorList>
    </citation>
    <scope>NUCLEOTIDE SEQUENCE</scope>
    <source>
        <strain evidence="2">VKM Ac-1069</strain>
    </source>
</reference>
<accession>A0A9W6P1F1</accession>
<keyword evidence="3" id="KW-1185">Reference proteome</keyword>
<evidence type="ECO:0000256" key="1">
    <source>
        <dbReference type="SAM" id="Phobius"/>
    </source>
</evidence>
<keyword evidence="1" id="KW-0472">Membrane</keyword>
<sequence>MTRLVALPVALVVAALVVAHGAPGAGIAASCLVLAALGVVGWGLVQQHRRGRLRFRLVQFRPAAPFAGVLPAGRDRDRLAEELQARADAPAHLVDGLRRPAPGR</sequence>
<dbReference type="EMBL" id="BSFQ01000063">
    <property type="protein sequence ID" value="GLL16032.1"/>
    <property type="molecule type" value="Genomic_DNA"/>
</dbReference>
<dbReference type="Proteomes" id="UP001143463">
    <property type="component" value="Unassembled WGS sequence"/>
</dbReference>
<proteinExistence type="predicted"/>
<evidence type="ECO:0000313" key="2">
    <source>
        <dbReference type="EMBL" id="GLL16032.1"/>
    </source>
</evidence>
<feature type="transmembrane region" description="Helical" evidence="1">
    <location>
        <begin position="25"/>
        <end position="45"/>
    </location>
</feature>
<comment type="caution">
    <text evidence="2">The sequence shown here is derived from an EMBL/GenBank/DDBJ whole genome shotgun (WGS) entry which is preliminary data.</text>
</comment>
<dbReference type="RefSeq" id="WP_156067896.1">
    <property type="nucleotide sequence ID" value="NZ_BAAAUZ010000038.1"/>
</dbReference>
<keyword evidence="1" id="KW-1133">Transmembrane helix</keyword>
<organism evidence="2 3">
    <name type="scientific">Pseudonocardia halophobica</name>
    <dbReference type="NCBI Taxonomy" id="29401"/>
    <lineage>
        <taxon>Bacteria</taxon>
        <taxon>Bacillati</taxon>
        <taxon>Actinomycetota</taxon>
        <taxon>Actinomycetes</taxon>
        <taxon>Pseudonocardiales</taxon>
        <taxon>Pseudonocardiaceae</taxon>
        <taxon>Pseudonocardia</taxon>
    </lineage>
</organism>
<keyword evidence="1" id="KW-0812">Transmembrane</keyword>
<evidence type="ECO:0000313" key="3">
    <source>
        <dbReference type="Proteomes" id="UP001143463"/>
    </source>
</evidence>
<gene>
    <name evidence="2" type="ORF">GCM10017577_71870</name>
</gene>
<reference evidence="2" key="1">
    <citation type="journal article" date="2014" name="Int. J. Syst. Evol. Microbiol.">
        <title>Complete genome sequence of Corynebacterium casei LMG S-19264T (=DSM 44701T), isolated from a smear-ripened cheese.</title>
        <authorList>
            <consortium name="US DOE Joint Genome Institute (JGI-PGF)"/>
            <person name="Walter F."/>
            <person name="Albersmeier A."/>
            <person name="Kalinowski J."/>
            <person name="Ruckert C."/>
        </authorList>
    </citation>
    <scope>NUCLEOTIDE SEQUENCE</scope>
    <source>
        <strain evidence="2">VKM Ac-1069</strain>
    </source>
</reference>
<name>A0A9W6P1F1_9PSEU</name>
<dbReference type="PROSITE" id="PS51257">
    <property type="entry name" value="PROKAR_LIPOPROTEIN"/>
    <property type="match status" value="1"/>
</dbReference>